<reference evidence="1 2" key="1">
    <citation type="submission" date="2016-10" db="EMBL/GenBank/DDBJ databases">
        <authorList>
            <person name="de Groot N.N."/>
        </authorList>
    </citation>
    <scope>NUCLEOTIDE SEQUENCE [LARGE SCALE GENOMIC DNA]</scope>
    <source>
        <strain evidence="1 2">CGMCC 1.5058</strain>
    </source>
</reference>
<evidence type="ECO:0000313" key="1">
    <source>
        <dbReference type="EMBL" id="SDJ09208.1"/>
    </source>
</evidence>
<accession>A0A1G8QWX5</accession>
<name>A0A1G8QWX5_9CLOT</name>
<evidence type="ECO:0008006" key="3">
    <source>
        <dbReference type="Google" id="ProtNLM"/>
    </source>
</evidence>
<dbReference type="AlphaFoldDB" id="A0A1G8QWX5"/>
<protein>
    <recommendedName>
        <fullName evidence="3">Pyridoxamine 5'-phosphate oxidase</fullName>
    </recommendedName>
</protein>
<dbReference type="RefSeq" id="WP_031577022.1">
    <property type="nucleotide sequence ID" value="NZ_FNDZ01000007.1"/>
</dbReference>
<proteinExistence type="predicted"/>
<gene>
    <name evidence="1" type="ORF">SAMN05421804_10794</name>
</gene>
<dbReference type="Gene3D" id="2.30.110.10">
    <property type="entry name" value="Electron Transport, Fmn-binding Protein, Chain A"/>
    <property type="match status" value="1"/>
</dbReference>
<sequence length="157" mass="18150">MTKFEEGMNILEERFGRGKDNVIALATISLKNSQEGYPMPCVRDVDAYYEDGAFYVVTYGTSNKIRQIEANPEVSVSVNFEDFFGSGRGENLGWVLDPKNAKLRSKLRTVFKDWYDFANNEADENCCFLAIHLKKGTLRINHGEKFYHFDFEHRRAE</sequence>
<dbReference type="Proteomes" id="UP000183255">
    <property type="component" value="Unassembled WGS sequence"/>
</dbReference>
<dbReference type="InterPro" id="IPR012349">
    <property type="entry name" value="Split_barrel_FMN-bd"/>
</dbReference>
<dbReference type="SUPFAM" id="SSF50475">
    <property type="entry name" value="FMN-binding split barrel"/>
    <property type="match status" value="1"/>
</dbReference>
<dbReference type="EMBL" id="FNDZ01000007">
    <property type="protein sequence ID" value="SDJ09208.1"/>
    <property type="molecule type" value="Genomic_DNA"/>
</dbReference>
<evidence type="ECO:0000313" key="2">
    <source>
        <dbReference type="Proteomes" id="UP000183255"/>
    </source>
</evidence>
<organism evidence="1 2">
    <name type="scientific">Proteiniclasticum ruminis</name>
    <dbReference type="NCBI Taxonomy" id="398199"/>
    <lineage>
        <taxon>Bacteria</taxon>
        <taxon>Bacillati</taxon>
        <taxon>Bacillota</taxon>
        <taxon>Clostridia</taxon>
        <taxon>Eubacteriales</taxon>
        <taxon>Clostridiaceae</taxon>
        <taxon>Proteiniclasticum</taxon>
    </lineage>
</organism>